<sequence>MPNTKKNASKEATKLSKLLKAPIRILTKARDFYVRSLTDCSGHIGYGSVMGCPTGQINTLPRSFSVSLTESGSANADEDYRELVRLASLRSLSSRVGSDLTRTEHVAGQSPMAATNNKMPRSFSTGIGRIDEDKPCEFGEDAMVKADVYTRSRSYVPAKRTSGLI</sequence>
<reference evidence="1 2" key="1">
    <citation type="submission" date="2024-11" db="EMBL/GenBank/DDBJ databases">
        <title>Chromosome-level genome assembly of Eucalyptus globulus Labill. provides insights into its genome evolution.</title>
        <authorList>
            <person name="Li X."/>
        </authorList>
    </citation>
    <scope>NUCLEOTIDE SEQUENCE [LARGE SCALE GENOMIC DNA]</scope>
    <source>
        <strain evidence="1">CL2024</strain>
        <tissue evidence="1">Fresh tender leaves</tissue>
    </source>
</reference>
<dbReference type="InterPro" id="IPR016972">
    <property type="entry name" value="UCP031279"/>
</dbReference>
<dbReference type="PANTHER" id="PTHR33526:SF4">
    <property type="entry name" value="OS07G0123800 PROTEIN"/>
    <property type="match status" value="1"/>
</dbReference>
<name>A0ABD3J682_EUCGL</name>
<dbReference type="AlphaFoldDB" id="A0ABD3J682"/>
<dbReference type="PANTHER" id="PTHR33526">
    <property type="entry name" value="OS07G0123800 PROTEIN"/>
    <property type="match status" value="1"/>
</dbReference>
<proteinExistence type="predicted"/>
<gene>
    <name evidence="1" type="ORF">ACJRO7_034305</name>
</gene>
<dbReference type="PIRSF" id="PIRSF031279">
    <property type="entry name" value="UCP031279"/>
    <property type="match status" value="1"/>
</dbReference>
<evidence type="ECO:0000313" key="2">
    <source>
        <dbReference type="Proteomes" id="UP001634007"/>
    </source>
</evidence>
<comment type="caution">
    <text evidence="1">The sequence shown here is derived from an EMBL/GenBank/DDBJ whole genome shotgun (WGS) entry which is preliminary data.</text>
</comment>
<protein>
    <submittedName>
        <fullName evidence="1">Uncharacterized protein</fullName>
    </submittedName>
</protein>
<evidence type="ECO:0000313" key="1">
    <source>
        <dbReference type="EMBL" id="KAL3721933.1"/>
    </source>
</evidence>
<organism evidence="1 2">
    <name type="scientific">Eucalyptus globulus</name>
    <name type="common">Tasmanian blue gum</name>
    <dbReference type="NCBI Taxonomy" id="34317"/>
    <lineage>
        <taxon>Eukaryota</taxon>
        <taxon>Viridiplantae</taxon>
        <taxon>Streptophyta</taxon>
        <taxon>Embryophyta</taxon>
        <taxon>Tracheophyta</taxon>
        <taxon>Spermatophyta</taxon>
        <taxon>Magnoliopsida</taxon>
        <taxon>eudicotyledons</taxon>
        <taxon>Gunneridae</taxon>
        <taxon>Pentapetalae</taxon>
        <taxon>rosids</taxon>
        <taxon>malvids</taxon>
        <taxon>Myrtales</taxon>
        <taxon>Myrtaceae</taxon>
        <taxon>Myrtoideae</taxon>
        <taxon>Eucalypteae</taxon>
        <taxon>Eucalyptus</taxon>
    </lineage>
</organism>
<dbReference type="EMBL" id="JBJKBG010000009">
    <property type="protein sequence ID" value="KAL3721933.1"/>
    <property type="molecule type" value="Genomic_DNA"/>
</dbReference>
<accession>A0ABD3J682</accession>
<dbReference type="Proteomes" id="UP001634007">
    <property type="component" value="Unassembled WGS sequence"/>
</dbReference>
<keyword evidence="2" id="KW-1185">Reference proteome</keyword>